<dbReference type="Gene3D" id="2.60.40.150">
    <property type="entry name" value="C2 domain"/>
    <property type="match status" value="5"/>
</dbReference>
<dbReference type="InterPro" id="IPR000008">
    <property type="entry name" value="C2_dom"/>
</dbReference>
<feature type="region of interest" description="Disordered" evidence="10">
    <location>
        <begin position="438"/>
        <end position="474"/>
    </location>
</feature>
<feature type="domain" description="C2" evidence="12">
    <location>
        <begin position="823"/>
        <end position="950"/>
    </location>
</feature>
<evidence type="ECO:0000256" key="10">
    <source>
        <dbReference type="SAM" id="MobiDB-lite"/>
    </source>
</evidence>
<evidence type="ECO:0000256" key="11">
    <source>
        <dbReference type="SAM" id="Phobius"/>
    </source>
</evidence>
<keyword evidence="4" id="KW-0479">Metal-binding</keyword>
<feature type="domain" description="C2" evidence="12">
    <location>
        <begin position="1354"/>
        <end position="1473"/>
    </location>
</feature>
<dbReference type="InterPro" id="IPR037720">
    <property type="entry name" value="C2B_Ferlin"/>
</dbReference>
<dbReference type="InterPro" id="IPR012968">
    <property type="entry name" value="FerIin_dom"/>
</dbReference>
<dbReference type="FunFam" id="2.60.40.150:FF:000054">
    <property type="entry name" value="otoferlin isoform X2"/>
    <property type="match status" value="1"/>
</dbReference>
<dbReference type="SMART" id="SM01201">
    <property type="entry name" value="FerB"/>
    <property type="match status" value="1"/>
</dbReference>
<dbReference type="InterPro" id="IPR035892">
    <property type="entry name" value="C2_domain_sf"/>
</dbReference>
<comment type="similarity">
    <text evidence="2">Belongs to the ferlin family.</text>
</comment>
<feature type="domain" description="C2" evidence="12">
    <location>
        <begin position="232"/>
        <end position="366"/>
    </location>
</feature>
<evidence type="ECO:0000256" key="3">
    <source>
        <dbReference type="ARBA" id="ARBA00022692"/>
    </source>
</evidence>
<dbReference type="Pfam" id="PF00168">
    <property type="entry name" value="C2"/>
    <property type="match status" value="6"/>
</dbReference>
<dbReference type="InterPro" id="IPR037723">
    <property type="entry name" value="C2D_Ferlin"/>
</dbReference>
<keyword evidence="5" id="KW-0677">Repeat</keyword>
<keyword evidence="3 11" id="KW-0812">Transmembrane</keyword>
<reference evidence="14" key="1">
    <citation type="submission" date="2025-08" db="UniProtKB">
        <authorList>
            <consortium name="RefSeq"/>
        </authorList>
    </citation>
    <scope>IDENTIFICATION</scope>
</reference>
<dbReference type="GeneID" id="110310049"/>
<dbReference type="InterPro" id="IPR032362">
    <property type="entry name" value="Ferlin_C"/>
</dbReference>
<dbReference type="Pfam" id="PF16165">
    <property type="entry name" value="Ferlin_C"/>
    <property type="match status" value="1"/>
</dbReference>
<keyword evidence="8 11" id="KW-0472">Membrane</keyword>
<dbReference type="PANTHER" id="PTHR12546">
    <property type="entry name" value="FER-1-LIKE"/>
    <property type="match status" value="1"/>
</dbReference>
<dbReference type="GO" id="GO:0046872">
    <property type="term" value="F:metal ion binding"/>
    <property type="evidence" value="ECO:0007669"/>
    <property type="project" value="UniProtKB-KW"/>
</dbReference>
<feature type="transmembrane region" description="Helical" evidence="11">
    <location>
        <begin position="1840"/>
        <end position="1859"/>
    </location>
</feature>
<dbReference type="GO" id="GO:0007009">
    <property type="term" value="P:plasma membrane organization"/>
    <property type="evidence" value="ECO:0007669"/>
    <property type="project" value="TreeGrafter"/>
</dbReference>
<name>A0A6P5QVC7_MUSCR</name>
<dbReference type="SMART" id="SM00239">
    <property type="entry name" value="C2"/>
    <property type="match status" value="6"/>
</dbReference>
<proteinExistence type="inferred from homology"/>
<dbReference type="CDD" id="cd04037">
    <property type="entry name" value="C2E_Ferlin"/>
    <property type="match status" value="1"/>
</dbReference>
<dbReference type="InterPro" id="IPR037722">
    <property type="entry name" value="C2C_Ferlin"/>
</dbReference>
<feature type="compositionally biased region" description="Basic and acidic residues" evidence="10">
    <location>
        <begin position="1193"/>
        <end position="1203"/>
    </location>
</feature>
<feature type="compositionally biased region" description="Basic residues" evidence="10">
    <location>
        <begin position="1204"/>
        <end position="1214"/>
    </location>
</feature>
<dbReference type="PANTHER" id="PTHR12546:SF37">
    <property type="entry name" value="FER-1-LIKE 6 (C. ELEGANS)"/>
    <property type="match status" value="1"/>
</dbReference>
<accession>A0A6P5QVC7</accession>
<evidence type="ECO:0000313" key="14">
    <source>
        <dbReference type="RefSeq" id="XP_021038428.2"/>
    </source>
</evidence>
<dbReference type="InterPro" id="IPR037725">
    <property type="entry name" value="C2F_Ferlin"/>
</dbReference>
<feature type="region of interest" description="Disordered" evidence="10">
    <location>
        <begin position="1176"/>
        <end position="1216"/>
    </location>
</feature>
<dbReference type="CDD" id="cd04011">
    <property type="entry name" value="C2B_Ferlin"/>
    <property type="match status" value="1"/>
</dbReference>
<dbReference type="PROSITE" id="PS50004">
    <property type="entry name" value="C2"/>
    <property type="match status" value="6"/>
</dbReference>
<dbReference type="InterPro" id="IPR012561">
    <property type="entry name" value="Ferlin_B-domain"/>
</dbReference>
<dbReference type="InterPro" id="IPR037721">
    <property type="entry name" value="Ferlin"/>
</dbReference>
<dbReference type="CDD" id="cd08374">
    <property type="entry name" value="C2F_Ferlin"/>
    <property type="match status" value="1"/>
</dbReference>
<dbReference type="Proteomes" id="UP000515126">
    <property type="component" value="Chromosome 15"/>
</dbReference>
<evidence type="ECO:0000259" key="12">
    <source>
        <dbReference type="PROSITE" id="PS50004"/>
    </source>
</evidence>
<feature type="domain" description="C2" evidence="12">
    <location>
        <begin position="1592"/>
        <end position="1745"/>
    </location>
</feature>
<evidence type="ECO:0000256" key="7">
    <source>
        <dbReference type="ARBA" id="ARBA00022989"/>
    </source>
</evidence>
<dbReference type="SUPFAM" id="SSF49562">
    <property type="entry name" value="C2 domain (Calcium/lipid-binding domain, CaLB)"/>
    <property type="match status" value="6"/>
</dbReference>
<evidence type="ECO:0000256" key="9">
    <source>
        <dbReference type="ARBA" id="ARBA00062108"/>
    </source>
</evidence>
<gene>
    <name evidence="14" type="primary">Fer1l6</name>
</gene>
<keyword evidence="6" id="KW-0106">Calcium</keyword>
<evidence type="ECO:0000256" key="8">
    <source>
        <dbReference type="ARBA" id="ARBA00023136"/>
    </source>
</evidence>
<dbReference type="InterPro" id="IPR037724">
    <property type="entry name" value="C2E_Ferlin"/>
</dbReference>
<dbReference type="FunFam" id="2.60.40.150:FF:000034">
    <property type="entry name" value="otoferlin isoform X2"/>
    <property type="match status" value="1"/>
</dbReference>
<dbReference type="CTD" id="654463"/>
<evidence type="ECO:0000256" key="2">
    <source>
        <dbReference type="ARBA" id="ARBA00007561"/>
    </source>
</evidence>
<keyword evidence="13" id="KW-1185">Reference proteome</keyword>
<evidence type="ECO:0000256" key="4">
    <source>
        <dbReference type="ARBA" id="ARBA00022723"/>
    </source>
</evidence>
<feature type="region of interest" description="Disordered" evidence="10">
    <location>
        <begin position="1"/>
        <end position="76"/>
    </location>
</feature>
<evidence type="ECO:0000256" key="5">
    <source>
        <dbReference type="ARBA" id="ARBA00022737"/>
    </source>
</evidence>
<dbReference type="KEGG" id="mcal:110310049"/>
<comment type="subunit">
    <text evidence="9">Interacts with SNAP25; the interaction is direct. Interacts with STX1; the interaction is direct. Interacts with RAB8B.</text>
</comment>
<dbReference type="CDD" id="cd04018">
    <property type="entry name" value="C2C_Ferlin"/>
    <property type="match status" value="1"/>
</dbReference>
<dbReference type="Pfam" id="PF08151">
    <property type="entry name" value="FerI"/>
    <property type="match status" value="1"/>
</dbReference>
<feature type="compositionally biased region" description="Basic and acidic residues" evidence="10">
    <location>
        <begin position="438"/>
        <end position="459"/>
    </location>
</feature>
<protein>
    <submittedName>
        <fullName evidence="14">Fer-1-like protein 6</fullName>
    </submittedName>
</protein>
<organism evidence="13 14">
    <name type="scientific">Mus caroli</name>
    <name type="common">Ryukyu mouse</name>
    <name type="synonym">Ricefield mouse</name>
    <dbReference type="NCBI Taxonomy" id="10089"/>
    <lineage>
        <taxon>Eukaryota</taxon>
        <taxon>Metazoa</taxon>
        <taxon>Chordata</taxon>
        <taxon>Craniata</taxon>
        <taxon>Vertebrata</taxon>
        <taxon>Euteleostomi</taxon>
        <taxon>Mammalia</taxon>
        <taxon>Eutheria</taxon>
        <taxon>Euarchontoglires</taxon>
        <taxon>Glires</taxon>
        <taxon>Rodentia</taxon>
        <taxon>Myomorpha</taxon>
        <taxon>Muroidea</taxon>
        <taxon>Muridae</taxon>
        <taxon>Murinae</taxon>
        <taxon>Mus</taxon>
        <taxon>Mus</taxon>
    </lineage>
</organism>
<evidence type="ECO:0000256" key="1">
    <source>
        <dbReference type="ARBA" id="ARBA00004167"/>
    </source>
</evidence>
<evidence type="ECO:0000313" key="13">
    <source>
        <dbReference type="Proteomes" id="UP000515126"/>
    </source>
</evidence>
<dbReference type="FunFam" id="2.60.40.150:FF:000009">
    <property type="entry name" value="dysferlin isoform X2"/>
    <property type="match status" value="1"/>
</dbReference>
<comment type="subcellular location">
    <subcellularLocation>
        <location evidence="1">Membrane</location>
        <topology evidence="1">Single-pass membrane protein</topology>
    </subcellularLocation>
</comment>
<evidence type="ECO:0000256" key="6">
    <source>
        <dbReference type="ARBA" id="ARBA00022837"/>
    </source>
</evidence>
<feature type="compositionally biased region" description="Polar residues" evidence="10">
    <location>
        <begin position="461"/>
        <end position="471"/>
    </location>
</feature>
<feature type="domain" description="C2" evidence="12">
    <location>
        <begin position="982"/>
        <end position="1111"/>
    </location>
</feature>
<dbReference type="FunFam" id="2.60.40.150:FF:000138">
    <property type="entry name" value="Fer-1-like family member 6"/>
    <property type="match status" value="1"/>
</dbReference>
<dbReference type="Pfam" id="PF22901">
    <property type="entry name" value="dsrm_Ferlin"/>
    <property type="match status" value="1"/>
</dbReference>
<dbReference type="FunFam" id="2.60.40.150:FF:000026">
    <property type="entry name" value="dysferlin isoform X2"/>
    <property type="match status" value="1"/>
</dbReference>
<feature type="domain" description="C2" evidence="12">
    <location>
        <begin position="75"/>
        <end position="194"/>
    </location>
</feature>
<keyword evidence="7 11" id="KW-1133">Transmembrane helix</keyword>
<feature type="compositionally biased region" description="Basic and acidic residues" evidence="10">
    <location>
        <begin position="53"/>
        <end position="63"/>
    </location>
</feature>
<dbReference type="GO" id="GO:0016020">
    <property type="term" value="C:membrane"/>
    <property type="evidence" value="ECO:0007669"/>
    <property type="project" value="UniProtKB-SubCell"/>
</dbReference>
<dbReference type="SMART" id="SM01202">
    <property type="entry name" value="FerI"/>
    <property type="match status" value="1"/>
</dbReference>
<dbReference type="InterPro" id="IPR055072">
    <property type="entry name" value="Ferlin_DSRM"/>
</dbReference>
<sequence>MEKPSKAKKGMFGLKLKKKKKDKAEKGLVLTNKGAQDSNGESEIPQEGPSHQEGPEDLTKDDASLAPGPSAPSKRRAKLLTKIHDGEIKSQNYQITVTITEARQLVGENIDPVVTIEIGDDKKQSTVKEGTNSPFYNEYFVFDFIGPQVHLFDKIIKISVLHHKLIGSILIGSFRVDVGTVYNQPGHQFCDKWALLTDPGDIRTGTKGYLKCDISVTGKGDILKTNPKTSDAEEQIEKNLLIPQGFPSERPWARFYVRLYRAEGLPKMNSSIMANVTKAFVGDSKDLVDPFVEVSFAGQTGRTSVQKNCADPVWHEQVVFKEMFPPLCRRVKIQVWDEGSMNDVALATHFIDLKKISNEQDGDKGFLPTFGPAWINLYGSPRNHSLMDDYQELNEGFGEGVSFRGRILVEIAVEILSGGAQESKFSKALKELKLSSKDKDSKSSKGSSKDKADKADDSKAQQATDKTNSTEVEVESFAVPPEIIPEKYEDFLLFGAFFEATMIDRKIGDRPISFEVSVGNFGNLIDGGSHHGSKKKSTELTEEDVLPLLHEGEKDVAQDTAISMASTTHPEKPLVTDGNRNYNYLPFGAKKPCVSFISSWGDQTFRLHWSNMLEKMADLLEEGIEEVRELIKISQDAPEEKMKTALRDFIAQSRAFISEAEKKPKTLNQTALDKKRLTLCWQELKAMADEAEGVIRQQKKKLSLDEMIREAQNFVEKIHFLVDEPQHTIPDVFIWMLSNNKRVAYARIAAKDLLYSPIEEQMGKHCGKIKTHFLKLPGKRPAGWTVQAKVDIYLWLGSTRYSNTILDNLPVGYEAEMPPKSSGTHHPPSALLYQAQHVFQLRAHMYQARGLIAADSNGLSDPFAKVTFLSQCQTTKIISQTLSPTWNQMLLFNELVLHGEEKELLESPPHVVVELYDSDAVGKPEYLGATVAAPVVTLADQDYEPPKLCYHPIFCGNLSGGDLLAVFELLQVPPSGLQGLPPTGPPDITQIYPVPSNIRPVLSKYRVEVLFWGVREMKKVQLLSVDRPQVLIECGGGGVKSCVIQSYKNNPNFSVQAEAFEVELPENELLHPPLSICVVDWRAFGRSTLVGTYTINCLKQFLCKSREPLALTSQTDGDGARPAISDSLAATESSDLLSSSQDLPADHVYVDVEPPPTMLPDSAQAQTATLVDIPDSSPMLETEHKPVAQGPPKDGHGKQDPRKPSRRSTKRRRRTIADESAENVIDWWSKYYASVKRAQKEKENNHKEKRATEAKPDEVVLDMEDGPKRKKDKMLKKKLKDDGNDAIPNLAVLKIYDGDLESEFNNFEDWVKTFELFRGKSTEEDHGLDGDRVIGKFKGSFCIYKSPEDSTSEDSGQLRIQQGIPPNHPIQVLIRVYIVAAFNLSPADPDGKSDPYIVLRLGKTEIKDRDKYIPKQLNPVFGRSFEIQATFPKESLLSVLIYDHDMIGSDDLIGETKIDLENRFYSKHRAICGLQSQYEIEGYNAWRDTSKPTEILTKLCKDNKLDGPYFRPGKIQIGKKVFSGKTVFTEEDSEEMVESYEHLALKVLHSWEDIPEAGWRLVPEHIETRPLYHKDKPGMEQGRLQMWVDMFPKDTPQLGPPVDISPRKPKGYELRVTIWNTEDVILEDENIFTGQKSSDIYVKGWIKGLEDDRQETDVHYNSLTGEGNFNWRFLFPFQYLPAEKQMVISKRENIFSLEKMECKTPAVLVLQVWDFERLSSDDFLGSLEMNLNSFPRAAKSAKACDLSKFENAVQENKISIFQQKRVRGWWPFAKSKELTGKVEAEFHLVTAEEAEKNPVGKARKEPEPLAKPNRPDTSFSWFVSPFKCLYHLIWKNYKKYIIIAFILIILIVFLVLFIYTLPGAISRRIVVGGS</sequence>
<dbReference type="RefSeq" id="XP_021038428.2">
    <property type="nucleotide sequence ID" value="XM_021182769.2"/>
</dbReference>
<dbReference type="Pfam" id="PF08150">
    <property type="entry name" value="FerB"/>
    <property type="match status" value="1"/>
</dbReference>
<dbReference type="CDD" id="cd04017">
    <property type="entry name" value="C2D_Ferlin"/>
    <property type="match status" value="1"/>
</dbReference>